<dbReference type="InterPro" id="IPR036852">
    <property type="entry name" value="Peptidase_S8/S53_dom_sf"/>
</dbReference>
<dbReference type="Pfam" id="PF09286">
    <property type="entry name" value="Pro-kuma_activ"/>
    <property type="match status" value="1"/>
</dbReference>
<protein>
    <recommendedName>
        <fullName evidence="10">Peptidase S53 domain-containing protein</fullName>
    </recommendedName>
</protein>
<dbReference type="InterPro" id="IPR050819">
    <property type="entry name" value="Tripeptidyl-peptidase_I"/>
</dbReference>
<feature type="compositionally biased region" description="Low complexity" evidence="8">
    <location>
        <begin position="198"/>
        <end position="228"/>
    </location>
</feature>
<accession>A0ABN2UPK8</accession>
<keyword evidence="7" id="KW-0865">Zymogen</keyword>
<sequence length="847" mass="84226">MWALPLSAAGAVTAAATILSVVPAAASAAPAGPAASQTTNAVGVASDAGHPARAARVGDTAAATPMSVAIALRPRDAAGLEQFAKDVSDPASSLFRHFITPAEFNQRFAATPGQVDQVRRYLAAQGLTVTGVSGNRQVVDATGSAAQISAAFGTHEADYTLGGRSYRMAEGVVRLPADVAGLVSFVGGLSDAPVATHGAQAGQNAQSGQLGQVGQNAQSGQSGQSGAAQPGGSGPSGGESPSDLINAYSMSNTVSSQGGSGKTVGMLEFDGFKQSDIDTFTRQFSLPGITPTVAKVDGGVTSLGSGQIEVTLDIDSVAVYAPKAAQIVYEAPNTDSAWTDEWAKVASDNKVDVFSGSWLLGESCESSPIAATHDDVNQMVSQGITIVSASGDWGGHGCGYNGDNSTITADYPASDPGITGVGGTHLTTGSGGGYSAESVWNSGSTGNTRSGGGYSSVYATPSWQSAVNSNKMRGVPDVADAADPNAGGLSINLNGGWESVGGTSEAAPLWGGYLADAGQLAGKRLGNLNPTIYQVAGSSKYATDFHDVTQGNNDTYSATTGWDLATGWGTPIGDKLIGDLTNVSTPPPPTNDFSLTLAPASGSVQAGQSVTSTVTTKVTSGSAESITLSASGLPTGATATFNPASVTGGASSTLTIATTSSTPAGTYTVTVTGADTDATHSAAFSLGVTTPGGGGGNDVKNGGFESGTLGSWTRSGTASVVTAPVHGGGYAAKIGPGGSGSYTSGLSQTFTATSAGPLNVWYAQACVGQFPFGFGSITLTDNTSGTSQTLAQPQCSSPRAASYVKASANLVSGHSYTLAAQNQDLSSAYFGSSSVLYLDDVTDGSSV</sequence>
<feature type="signal peptide" evidence="9">
    <location>
        <begin position="1"/>
        <end position="28"/>
    </location>
</feature>
<dbReference type="EMBL" id="BAAAQN010000031">
    <property type="protein sequence ID" value="GAA2041373.1"/>
    <property type="molecule type" value="Genomic_DNA"/>
</dbReference>
<dbReference type="SUPFAM" id="SSF52743">
    <property type="entry name" value="Subtilisin-like"/>
    <property type="match status" value="1"/>
</dbReference>
<dbReference type="SMART" id="SM00944">
    <property type="entry name" value="Pro-kuma_activ"/>
    <property type="match status" value="1"/>
</dbReference>
<dbReference type="Proteomes" id="UP001500751">
    <property type="component" value="Unassembled WGS sequence"/>
</dbReference>
<reference evidence="11 12" key="1">
    <citation type="journal article" date="2019" name="Int. J. Syst. Evol. Microbiol.">
        <title>The Global Catalogue of Microorganisms (GCM) 10K type strain sequencing project: providing services to taxonomists for standard genome sequencing and annotation.</title>
        <authorList>
            <consortium name="The Broad Institute Genomics Platform"/>
            <consortium name="The Broad Institute Genome Sequencing Center for Infectious Disease"/>
            <person name="Wu L."/>
            <person name="Ma J."/>
        </authorList>
    </citation>
    <scope>NUCLEOTIDE SEQUENCE [LARGE SCALE GENOMIC DNA]</scope>
    <source>
        <strain evidence="11 12">JCM 16014</strain>
    </source>
</reference>
<feature type="domain" description="Peptidase S53" evidence="10">
    <location>
        <begin position="238"/>
        <end position="583"/>
    </location>
</feature>
<evidence type="ECO:0000256" key="6">
    <source>
        <dbReference type="ARBA" id="ARBA00022837"/>
    </source>
</evidence>
<dbReference type="CDD" id="cd11377">
    <property type="entry name" value="Pro-peptidase_S53"/>
    <property type="match status" value="1"/>
</dbReference>
<dbReference type="PANTHER" id="PTHR14218">
    <property type="entry name" value="PROTEASE S8 TRIPEPTIDYL PEPTIDASE I CLN2"/>
    <property type="match status" value="1"/>
</dbReference>
<dbReference type="SUPFAM" id="SSF54897">
    <property type="entry name" value="Protease propeptides/inhibitors"/>
    <property type="match status" value="1"/>
</dbReference>
<keyword evidence="3" id="KW-0479">Metal-binding</keyword>
<dbReference type="InterPro" id="IPR015366">
    <property type="entry name" value="S53_propep"/>
</dbReference>
<evidence type="ECO:0000313" key="12">
    <source>
        <dbReference type="Proteomes" id="UP001500751"/>
    </source>
</evidence>
<evidence type="ECO:0000256" key="7">
    <source>
        <dbReference type="ARBA" id="ARBA00023145"/>
    </source>
</evidence>
<proteinExistence type="predicted"/>
<evidence type="ECO:0000256" key="9">
    <source>
        <dbReference type="SAM" id="SignalP"/>
    </source>
</evidence>
<feature type="chain" id="PRO_5047005871" description="Peptidase S53 domain-containing protein" evidence="9">
    <location>
        <begin position="29"/>
        <end position="847"/>
    </location>
</feature>
<keyword evidence="9" id="KW-0732">Signal</keyword>
<dbReference type="InterPro" id="IPR030400">
    <property type="entry name" value="Sedolisin_dom"/>
</dbReference>
<dbReference type="PROSITE" id="PS51695">
    <property type="entry name" value="SEDOLISIN"/>
    <property type="match status" value="1"/>
</dbReference>
<evidence type="ECO:0000256" key="1">
    <source>
        <dbReference type="ARBA" id="ARBA00001913"/>
    </source>
</evidence>
<name>A0ABN2UPK8_9ACTN</name>
<evidence type="ECO:0000313" key="11">
    <source>
        <dbReference type="EMBL" id="GAA2041373.1"/>
    </source>
</evidence>
<comment type="cofactor">
    <cofactor evidence="1">
        <name>Ca(2+)</name>
        <dbReference type="ChEBI" id="CHEBI:29108"/>
    </cofactor>
</comment>
<keyword evidence="4" id="KW-0378">Hydrolase</keyword>
<evidence type="ECO:0000256" key="4">
    <source>
        <dbReference type="ARBA" id="ARBA00022801"/>
    </source>
</evidence>
<organism evidence="11 12">
    <name type="scientific">Catenulispora yoronensis</name>
    <dbReference type="NCBI Taxonomy" id="450799"/>
    <lineage>
        <taxon>Bacteria</taxon>
        <taxon>Bacillati</taxon>
        <taxon>Actinomycetota</taxon>
        <taxon>Actinomycetes</taxon>
        <taxon>Catenulisporales</taxon>
        <taxon>Catenulisporaceae</taxon>
        <taxon>Catenulispora</taxon>
    </lineage>
</organism>
<evidence type="ECO:0000259" key="10">
    <source>
        <dbReference type="PROSITE" id="PS51695"/>
    </source>
</evidence>
<keyword evidence="6" id="KW-0106">Calcium</keyword>
<evidence type="ECO:0000256" key="3">
    <source>
        <dbReference type="ARBA" id="ARBA00022723"/>
    </source>
</evidence>
<dbReference type="Gene3D" id="2.60.120.260">
    <property type="entry name" value="Galactose-binding domain-like"/>
    <property type="match status" value="1"/>
</dbReference>
<feature type="region of interest" description="Disordered" evidence="8">
    <location>
        <begin position="198"/>
        <end position="246"/>
    </location>
</feature>
<dbReference type="Gene3D" id="3.40.50.200">
    <property type="entry name" value="Peptidase S8/S53 domain"/>
    <property type="match status" value="1"/>
</dbReference>
<dbReference type="PANTHER" id="PTHR14218:SF15">
    <property type="entry name" value="TRIPEPTIDYL-PEPTIDASE 1"/>
    <property type="match status" value="1"/>
</dbReference>
<evidence type="ECO:0000256" key="8">
    <source>
        <dbReference type="SAM" id="MobiDB-lite"/>
    </source>
</evidence>
<keyword evidence="5" id="KW-0720">Serine protease</keyword>
<evidence type="ECO:0000256" key="5">
    <source>
        <dbReference type="ARBA" id="ARBA00022825"/>
    </source>
</evidence>
<dbReference type="CDD" id="cd04056">
    <property type="entry name" value="Peptidases_S53"/>
    <property type="match status" value="1"/>
</dbReference>
<keyword evidence="2" id="KW-0645">Protease</keyword>
<evidence type="ECO:0000256" key="2">
    <source>
        <dbReference type="ARBA" id="ARBA00022670"/>
    </source>
</evidence>
<comment type="caution">
    <text evidence="11">The sequence shown here is derived from an EMBL/GenBank/DDBJ whole genome shotgun (WGS) entry which is preliminary data.</text>
</comment>
<keyword evidence="12" id="KW-1185">Reference proteome</keyword>
<gene>
    <name evidence="11" type="ORF">GCM10009839_49760</name>
</gene>